<feature type="region of interest" description="Disordered" evidence="1">
    <location>
        <begin position="67"/>
        <end position="107"/>
    </location>
</feature>
<evidence type="ECO:0000313" key="2">
    <source>
        <dbReference type="EMBL" id="PVD24909.1"/>
    </source>
</evidence>
<feature type="region of interest" description="Disordered" evidence="1">
    <location>
        <begin position="1"/>
        <end position="21"/>
    </location>
</feature>
<feature type="compositionally biased region" description="Polar residues" evidence="1">
    <location>
        <begin position="96"/>
        <end position="106"/>
    </location>
</feature>
<feature type="compositionally biased region" description="Pro residues" evidence="1">
    <location>
        <begin position="74"/>
        <end position="88"/>
    </location>
</feature>
<dbReference type="AlphaFoldDB" id="A0A2T7NUQ4"/>
<accession>A0A2T7NUQ4</accession>
<keyword evidence="3" id="KW-1185">Reference proteome</keyword>
<comment type="caution">
    <text evidence="2">The sequence shown here is derived from an EMBL/GenBank/DDBJ whole genome shotgun (WGS) entry which is preliminary data.</text>
</comment>
<dbReference type="EMBL" id="PZQS01000009">
    <property type="protein sequence ID" value="PVD24909.1"/>
    <property type="molecule type" value="Genomic_DNA"/>
</dbReference>
<dbReference type="Proteomes" id="UP000245119">
    <property type="component" value="Linkage Group LG9"/>
</dbReference>
<evidence type="ECO:0000256" key="1">
    <source>
        <dbReference type="SAM" id="MobiDB-lite"/>
    </source>
</evidence>
<gene>
    <name evidence="2" type="ORF">C0Q70_15402</name>
</gene>
<sequence length="158" mass="16937">MREPTGRLTGRRQNPQPGLHAGEVVLLKKRDDPGFGFSSCGETLVWERSPPRLHSSRPLTFQQLLTVPTGVKTGPPPPTPPPPPPPGVGPELPGAVNSSFSLSRGSTLPAARAVRGLNVSPGMSMRRKLLQNKRKLTRGLTCDNIIFRPPPDISVSAS</sequence>
<proteinExistence type="predicted"/>
<name>A0A2T7NUQ4_POMCA</name>
<reference evidence="2 3" key="1">
    <citation type="submission" date="2018-04" db="EMBL/GenBank/DDBJ databases">
        <title>The genome of golden apple snail Pomacea canaliculata provides insight into stress tolerance and invasive adaptation.</title>
        <authorList>
            <person name="Liu C."/>
            <person name="Liu B."/>
            <person name="Ren Y."/>
            <person name="Zhang Y."/>
            <person name="Wang H."/>
            <person name="Li S."/>
            <person name="Jiang F."/>
            <person name="Yin L."/>
            <person name="Zhang G."/>
            <person name="Qian W."/>
            <person name="Fan W."/>
        </authorList>
    </citation>
    <scope>NUCLEOTIDE SEQUENCE [LARGE SCALE GENOMIC DNA]</scope>
    <source>
        <strain evidence="2">SZHN2017</strain>
        <tissue evidence="2">Muscle</tissue>
    </source>
</reference>
<organism evidence="2 3">
    <name type="scientific">Pomacea canaliculata</name>
    <name type="common">Golden apple snail</name>
    <dbReference type="NCBI Taxonomy" id="400727"/>
    <lineage>
        <taxon>Eukaryota</taxon>
        <taxon>Metazoa</taxon>
        <taxon>Spiralia</taxon>
        <taxon>Lophotrochozoa</taxon>
        <taxon>Mollusca</taxon>
        <taxon>Gastropoda</taxon>
        <taxon>Caenogastropoda</taxon>
        <taxon>Architaenioglossa</taxon>
        <taxon>Ampullarioidea</taxon>
        <taxon>Ampullariidae</taxon>
        <taxon>Pomacea</taxon>
    </lineage>
</organism>
<evidence type="ECO:0000313" key="3">
    <source>
        <dbReference type="Proteomes" id="UP000245119"/>
    </source>
</evidence>
<protein>
    <submittedName>
        <fullName evidence="2">Uncharacterized protein</fullName>
    </submittedName>
</protein>